<evidence type="ECO:0000313" key="2">
    <source>
        <dbReference type="EMBL" id="PVD36746.1"/>
    </source>
</evidence>
<dbReference type="OrthoDB" id="438889at2759"/>
<feature type="region of interest" description="Disordered" evidence="1">
    <location>
        <begin position="42"/>
        <end position="62"/>
    </location>
</feature>
<accession>A0A2T7PTJ6</accession>
<evidence type="ECO:0000313" key="3">
    <source>
        <dbReference type="Proteomes" id="UP000245119"/>
    </source>
</evidence>
<evidence type="ECO:0000256" key="1">
    <source>
        <dbReference type="SAM" id="MobiDB-lite"/>
    </source>
</evidence>
<dbReference type="EMBL" id="PZQS01000002">
    <property type="protein sequence ID" value="PVD36746.1"/>
    <property type="molecule type" value="Genomic_DNA"/>
</dbReference>
<name>A0A2T7PTJ6_POMCA</name>
<gene>
    <name evidence="2" type="ORF">C0Q70_03736</name>
</gene>
<feature type="compositionally biased region" description="Basic residues" evidence="1">
    <location>
        <begin position="102"/>
        <end position="117"/>
    </location>
</feature>
<proteinExistence type="predicted"/>
<keyword evidence="3" id="KW-1185">Reference proteome</keyword>
<dbReference type="Proteomes" id="UP000245119">
    <property type="component" value="Linkage Group LG2"/>
</dbReference>
<feature type="region of interest" description="Disordered" evidence="1">
    <location>
        <begin position="84"/>
        <end position="127"/>
    </location>
</feature>
<comment type="caution">
    <text evidence="2">The sequence shown here is derived from an EMBL/GenBank/DDBJ whole genome shotgun (WGS) entry which is preliminary data.</text>
</comment>
<feature type="compositionally biased region" description="Polar residues" evidence="1">
    <location>
        <begin position="84"/>
        <end position="95"/>
    </location>
</feature>
<dbReference type="AlphaFoldDB" id="A0A2T7PTJ6"/>
<protein>
    <submittedName>
        <fullName evidence="2">Uncharacterized protein</fullName>
    </submittedName>
</protein>
<reference evidence="2 3" key="1">
    <citation type="submission" date="2018-04" db="EMBL/GenBank/DDBJ databases">
        <title>The genome of golden apple snail Pomacea canaliculata provides insight into stress tolerance and invasive adaptation.</title>
        <authorList>
            <person name="Liu C."/>
            <person name="Liu B."/>
            <person name="Ren Y."/>
            <person name="Zhang Y."/>
            <person name="Wang H."/>
            <person name="Li S."/>
            <person name="Jiang F."/>
            <person name="Yin L."/>
            <person name="Zhang G."/>
            <person name="Qian W."/>
            <person name="Fan W."/>
        </authorList>
    </citation>
    <scope>NUCLEOTIDE SEQUENCE [LARGE SCALE GENOMIC DNA]</scope>
    <source>
        <strain evidence="2">SZHN2017</strain>
        <tissue evidence="2">Muscle</tissue>
    </source>
</reference>
<sequence length="234" mass="26547">MHSHPWMRTHGKQRQVQNVLKLYGVSTSRPPRYILDELSQYEEDSNYSSGTEGSYADGSDVDSVEEIDYSYVPDRSRNSRLQKCRSTPNLANRQTMALAKEPRHRFPSTSRRGHRKSASQSSDDSIPPVRNSEICLYHLQNKTNAALTSDRLEAYYLESPDSRSLPLGAIGMTVHPLQAWAQGTPLSMKTSPTFQQQSLLMESSSNSLQGMHQSQPYDMIQLRHNEEEFLIVIG</sequence>
<organism evidence="2 3">
    <name type="scientific">Pomacea canaliculata</name>
    <name type="common">Golden apple snail</name>
    <dbReference type="NCBI Taxonomy" id="400727"/>
    <lineage>
        <taxon>Eukaryota</taxon>
        <taxon>Metazoa</taxon>
        <taxon>Spiralia</taxon>
        <taxon>Lophotrochozoa</taxon>
        <taxon>Mollusca</taxon>
        <taxon>Gastropoda</taxon>
        <taxon>Caenogastropoda</taxon>
        <taxon>Architaenioglossa</taxon>
        <taxon>Ampullarioidea</taxon>
        <taxon>Ampullariidae</taxon>
        <taxon>Pomacea</taxon>
    </lineage>
</organism>